<evidence type="ECO:0000256" key="2">
    <source>
        <dbReference type="ARBA" id="ARBA00022490"/>
    </source>
</evidence>
<reference evidence="6" key="1">
    <citation type="journal article" date="2023" name="PhytoFront">
        <title>Draft Genome Resources of Seven Strains of Tilletia horrida, Causal Agent of Kernel Smut of Rice.</title>
        <authorList>
            <person name="Khanal S."/>
            <person name="Antony Babu S."/>
            <person name="Zhou X.G."/>
        </authorList>
    </citation>
    <scope>NUCLEOTIDE SEQUENCE</scope>
    <source>
        <strain evidence="6">TX3</strain>
    </source>
</reference>
<feature type="region of interest" description="Disordered" evidence="4">
    <location>
        <begin position="188"/>
        <end position="227"/>
    </location>
</feature>
<dbReference type="GO" id="GO:0005737">
    <property type="term" value="C:cytoplasm"/>
    <property type="evidence" value="ECO:0007669"/>
    <property type="project" value="TreeGrafter"/>
</dbReference>
<dbReference type="InterPro" id="IPR039771">
    <property type="entry name" value="Csl4"/>
</dbReference>
<evidence type="ECO:0000256" key="4">
    <source>
        <dbReference type="SAM" id="MobiDB-lite"/>
    </source>
</evidence>
<comment type="caution">
    <text evidence="6">The sequence shown here is derived from an EMBL/GenBank/DDBJ whole genome shotgun (WGS) entry which is preliminary data.</text>
</comment>
<dbReference type="GO" id="GO:0005730">
    <property type="term" value="C:nucleolus"/>
    <property type="evidence" value="ECO:0007669"/>
    <property type="project" value="UniProtKB-SubCell"/>
</dbReference>
<evidence type="ECO:0000256" key="3">
    <source>
        <dbReference type="ARBA" id="ARBA00022835"/>
    </source>
</evidence>
<feature type="compositionally biased region" description="Low complexity" evidence="4">
    <location>
        <begin position="1"/>
        <end position="10"/>
    </location>
</feature>
<evidence type="ECO:0000256" key="1">
    <source>
        <dbReference type="ARBA" id="ARBA00004604"/>
    </source>
</evidence>
<feature type="region of interest" description="Disordered" evidence="4">
    <location>
        <begin position="101"/>
        <end position="127"/>
    </location>
</feature>
<keyword evidence="3" id="KW-0271">Exosome</keyword>
<dbReference type="GO" id="GO:0003723">
    <property type="term" value="F:RNA binding"/>
    <property type="evidence" value="ECO:0007669"/>
    <property type="project" value="InterPro"/>
</dbReference>
<evidence type="ECO:0000313" key="6">
    <source>
        <dbReference type="EMBL" id="KAK0523720.1"/>
    </source>
</evidence>
<accession>A0AAN6G6T8</accession>
<dbReference type="Pfam" id="PF10447">
    <property type="entry name" value="EXOSC1"/>
    <property type="match status" value="1"/>
</dbReference>
<dbReference type="SUPFAM" id="SSF50249">
    <property type="entry name" value="Nucleic acid-binding proteins"/>
    <property type="match status" value="1"/>
</dbReference>
<dbReference type="PANTHER" id="PTHR12686:SF8">
    <property type="entry name" value="EXOSOME COMPLEX COMPONENT CSL4"/>
    <property type="match status" value="1"/>
</dbReference>
<dbReference type="GO" id="GO:0000176">
    <property type="term" value="C:nuclear exosome (RNase complex)"/>
    <property type="evidence" value="ECO:0007669"/>
    <property type="project" value="TreeGrafter"/>
</dbReference>
<dbReference type="EMBL" id="JAPDMQ010000493">
    <property type="protein sequence ID" value="KAK0523720.1"/>
    <property type="molecule type" value="Genomic_DNA"/>
</dbReference>
<protein>
    <recommendedName>
        <fullName evidence="5">Exosome complex component CSL4 C-terminal domain-containing protein</fullName>
    </recommendedName>
</protein>
<dbReference type="Proteomes" id="UP001176521">
    <property type="component" value="Unassembled WGS sequence"/>
</dbReference>
<dbReference type="InterPro" id="IPR012340">
    <property type="entry name" value="NA-bd_OB-fold"/>
</dbReference>
<feature type="domain" description="Exosome complex component CSL4 C-terminal" evidence="5">
    <location>
        <begin position="153"/>
        <end position="267"/>
    </location>
</feature>
<proteinExistence type="predicted"/>
<organism evidence="6 7">
    <name type="scientific">Tilletia horrida</name>
    <dbReference type="NCBI Taxonomy" id="155126"/>
    <lineage>
        <taxon>Eukaryota</taxon>
        <taxon>Fungi</taxon>
        <taxon>Dikarya</taxon>
        <taxon>Basidiomycota</taxon>
        <taxon>Ustilaginomycotina</taxon>
        <taxon>Exobasidiomycetes</taxon>
        <taxon>Tilletiales</taxon>
        <taxon>Tilletiaceae</taxon>
        <taxon>Tilletia</taxon>
    </lineage>
</organism>
<dbReference type="Gene3D" id="2.40.50.140">
    <property type="entry name" value="Nucleic acid-binding proteins"/>
    <property type="match status" value="1"/>
</dbReference>
<feature type="compositionally biased region" description="Low complexity" evidence="4">
    <location>
        <begin position="190"/>
        <end position="217"/>
    </location>
</feature>
<sequence>MSDSLLLLPGQPVPPAPAEPSASTSSAKTQPSALGAALLAAGPGTYSLGPHLLSSRVGYASYRAPPAAAAPSKAGSSSKLKAQAGAGAGARAQTQAARTVVSVGAALRSQKRRRGDEDGDEEGEREGDVVRIAGQGPGAGALVQDAPDMGLIMPRQDSIVIGRITRVNARQATLSILVVDGQPCGVSTHSLSQQTPAASSASPSSPSSSAALFAAATGEGNHAAGEEGSDFTGVIRAQDVRATEKDKVRLAECFRVGDIVRASVISLGDARSYFLSTAENRLGVIYAISSSAPPIRNVSLANQAASASSNGFLSSAADMLSPWSIKKQRRAQQTETETPMEPISWQEMRDVVTGLVEKRKCAKPDVLS</sequence>
<evidence type="ECO:0000259" key="5">
    <source>
        <dbReference type="Pfam" id="PF10447"/>
    </source>
</evidence>
<name>A0AAN6G6T8_9BASI</name>
<dbReference type="GO" id="GO:0006396">
    <property type="term" value="P:RNA processing"/>
    <property type="evidence" value="ECO:0007669"/>
    <property type="project" value="InterPro"/>
</dbReference>
<keyword evidence="2" id="KW-0963">Cytoplasm</keyword>
<comment type="subcellular location">
    <subcellularLocation>
        <location evidence="1">Nucleus</location>
        <location evidence="1">Nucleolus</location>
    </subcellularLocation>
</comment>
<keyword evidence="7" id="KW-1185">Reference proteome</keyword>
<dbReference type="PANTHER" id="PTHR12686">
    <property type="entry name" value="3'-5' EXORIBONUCLEASE CSL4-RELATED"/>
    <property type="match status" value="1"/>
</dbReference>
<feature type="region of interest" description="Disordered" evidence="4">
    <location>
        <begin position="1"/>
        <end position="32"/>
    </location>
</feature>
<gene>
    <name evidence="6" type="ORF">OC842_006050</name>
</gene>
<dbReference type="InterPro" id="IPR019495">
    <property type="entry name" value="EXOSC1_C"/>
</dbReference>
<evidence type="ECO:0000313" key="7">
    <source>
        <dbReference type="Proteomes" id="UP001176521"/>
    </source>
</evidence>
<feature type="compositionally biased region" description="Low complexity" evidence="4">
    <location>
        <begin position="19"/>
        <end position="32"/>
    </location>
</feature>
<dbReference type="AlphaFoldDB" id="A0AAN6G6T8"/>